<evidence type="ECO:0000256" key="7">
    <source>
        <dbReference type="PIRNR" id="PIRNR000232"/>
    </source>
</evidence>
<dbReference type="InterPro" id="IPR026021">
    <property type="entry name" value="YdjA-like"/>
</dbReference>
<feature type="binding site" description="in other chain" evidence="8">
    <location>
        <begin position="131"/>
        <end position="133"/>
    </location>
    <ligand>
        <name>FMN</name>
        <dbReference type="ChEBI" id="CHEBI:58210"/>
        <note>ligand shared between dimeric partners</note>
    </ligand>
</feature>
<keyword evidence="6 7" id="KW-0520">NAD</keyword>
<dbReference type="PATRIC" id="fig|47500.12.peg.1315"/>
<sequence>MAKLDFPVAKMIQERRSIKKFKNEAISMDLLHDLLNVAVWAPNHRMREPWRFILFIEEGKRTLAEAICQHAMKKRDPVQLAEYFSRIPVHMLIVMQEDPRQREWEEDFAATSALIQNLQLAAWEQGIGMIWKTDPYIHSPGFRECFDIKPGERIVGLLHIGYPEEVPEAKARTKAELKITLIGMPSEVGV</sequence>
<dbReference type="GeneID" id="42306120"/>
<dbReference type="Pfam" id="PF00881">
    <property type="entry name" value="Nitroreductase"/>
    <property type="match status" value="1"/>
</dbReference>
<evidence type="ECO:0000313" key="10">
    <source>
        <dbReference type="EMBL" id="KON96284.1"/>
    </source>
</evidence>
<evidence type="ECO:0000256" key="6">
    <source>
        <dbReference type="ARBA" id="ARBA00023027"/>
    </source>
</evidence>
<evidence type="ECO:0000256" key="4">
    <source>
        <dbReference type="ARBA" id="ARBA00022857"/>
    </source>
</evidence>
<reference evidence="10 12" key="1">
    <citation type="submission" date="2015-07" db="EMBL/GenBank/DDBJ databases">
        <title>Fjat-14205 dsm 2895.</title>
        <authorList>
            <person name="Liu B."/>
            <person name="Wang J."/>
            <person name="Zhu Y."/>
            <person name="Liu G."/>
            <person name="Chen Q."/>
            <person name="Chen Z."/>
            <person name="Lan J."/>
            <person name="Che J."/>
            <person name="Ge C."/>
            <person name="Shi H."/>
            <person name="Pan Z."/>
            <person name="Liu X."/>
        </authorList>
    </citation>
    <scope>NUCLEOTIDE SEQUENCE [LARGE SCALE GENOMIC DNA]</scope>
    <source>
        <strain evidence="10 12">DSM 2895</strain>
    </source>
</reference>
<organism evidence="10 12">
    <name type="scientific">Aneurinibacillus migulanus</name>
    <name type="common">Bacillus migulanus</name>
    <dbReference type="NCBI Taxonomy" id="47500"/>
    <lineage>
        <taxon>Bacteria</taxon>
        <taxon>Bacillati</taxon>
        <taxon>Bacillota</taxon>
        <taxon>Bacilli</taxon>
        <taxon>Bacillales</taxon>
        <taxon>Paenibacillaceae</taxon>
        <taxon>Aneurinibacillus group</taxon>
        <taxon>Aneurinibacillus</taxon>
    </lineage>
</organism>
<protein>
    <recommendedName>
        <fullName evidence="7">Putative NAD(P)H nitroreductase</fullName>
        <ecNumber evidence="7">1.-.-.-</ecNumber>
    </recommendedName>
</protein>
<evidence type="ECO:0000259" key="9">
    <source>
        <dbReference type="Pfam" id="PF00881"/>
    </source>
</evidence>
<evidence type="ECO:0000256" key="1">
    <source>
        <dbReference type="ARBA" id="ARBA00007118"/>
    </source>
</evidence>
<dbReference type="RefSeq" id="WP_043063969.1">
    <property type="nucleotide sequence ID" value="NZ_BJOA01000225.1"/>
</dbReference>
<keyword evidence="2 7" id="KW-0285">Flavoprotein</keyword>
<dbReference type="OrthoDB" id="9804207at2"/>
<dbReference type="EC" id="1.-.-.-" evidence="7"/>
<comment type="similarity">
    <text evidence="1 7">Belongs to the nitroreductase family.</text>
</comment>
<feature type="binding site" evidence="8">
    <location>
        <position position="44"/>
    </location>
    <ligand>
        <name>FMN</name>
        <dbReference type="ChEBI" id="CHEBI:58210"/>
        <note>ligand shared between dimeric partners</note>
    </ligand>
</feature>
<keyword evidence="4 7" id="KW-0521">NADP</keyword>
<keyword evidence="5 7" id="KW-0560">Oxidoreductase</keyword>
<proteinExistence type="inferred from homology"/>
<reference evidence="11 13" key="2">
    <citation type="submission" date="2016-10" db="EMBL/GenBank/DDBJ databases">
        <authorList>
            <person name="de Groot N.N."/>
        </authorList>
    </citation>
    <scope>NUCLEOTIDE SEQUENCE [LARGE SCALE GENOMIC DNA]</scope>
    <source>
        <strain evidence="11 13">DSM 2895</strain>
    </source>
</reference>
<keyword evidence="3 7" id="KW-0288">FMN</keyword>
<accession>A0A0D1XU16</accession>
<keyword evidence="12" id="KW-1185">Reference proteome</keyword>
<evidence type="ECO:0000313" key="13">
    <source>
        <dbReference type="Proteomes" id="UP000182836"/>
    </source>
</evidence>
<evidence type="ECO:0000313" key="12">
    <source>
        <dbReference type="Proteomes" id="UP000037269"/>
    </source>
</evidence>
<dbReference type="GO" id="GO:0016491">
    <property type="term" value="F:oxidoreductase activity"/>
    <property type="evidence" value="ECO:0007669"/>
    <property type="project" value="UniProtKB-UniRule"/>
</dbReference>
<dbReference type="InterPro" id="IPR052530">
    <property type="entry name" value="NAD(P)H_nitroreductase"/>
</dbReference>
<dbReference type="PANTHER" id="PTHR43821">
    <property type="entry name" value="NAD(P)H NITROREDUCTASE YDJA-RELATED"/>
    <property type="match status" value="1"/>
</dbReference>
<comment type="cofactor">
    <cofactor evidence="8">
        <name>FMN</name>
        <dbReference type="ChEBI" id="CHEBI:58210"/>
    </cofactor>
    <text evidence="8">Binds 1 FMN per subunit.</text>
</comment>
<dbReference type="STRING" id="47500.AF333_13160"/>
<name>A0A0D1XU16_ANEMI</name>
<feature type="binding site" description="in other chain" evidence="8">
    <location>
        <begin position="15"/>
        <end position="17"/>
    </location>
    <ligand>
        <name>FMN</name>
        <dbReference type="ChEBI" id="CHEBI:58210"/>
        <note>ligand shared between dimeric partners</note>
    </ligand>
</feature>
<dbReference type="EMBL" id="LGUG01000004">
    <property type="protein sequence ID" value="KON96284.1"/>
    <property type="molecule type" value="Genomic_DNA"/>
</dbReference>
<dbReference type="Gene3D" id="3.40.109.10">
    <property type="entry name" value="NADH Oxidase"/>
    <property type="match status" value="1"/>
</dbReference>
<evidence type="ECO:0000256" key="2">
    <source>
        <dbReference type="ARBA" id="ARBA00022630"/>
    </source>
</evidence>
<evidence type="ECO:0000256" key="8">
    <source>
        <dbReference type="PIRSR" id="PIRSR000232-1"/>
    </source>
</evidence>
<dbReference type="SUPFAM" id="SSF55469">
    <property type="entry name" value="FMN-dependent nitroreductase-like"/>
    <property type="match status" value="1"/>
</dbReference>
<dbReference type="Proteomes" id="UP000182836">
    <property type="component" value="Unassembled WGS sequence"/>
</dbReference>
<dbReference type="PIRSF" id="PIRSF000232">
    <property type="entry name" value="YdjA"/>
    <property type="match status" value="1"/>
</dbReference>
<feature type="domain" description="Nitroreductase" evidence="9">
    <location>
        <begin position="12"/>
        <end position="162"/>
    </location>
</feature>
<dbReference type="PANTHER" id="PTHR43821:SF1">
    <property type="entry name" value="NAD(P)H NITROREDUCTASE YDJA-RELATED"/>
    <property type="match status" value="1"/>
</dbReference>
<dbReference type="AlphaFoldDB" id="A0A0D1XU16"/>
<dbReference type="EMBL" id="FNED01000002">
    <property type="protein sequence ID" value="SDI26027.1"/>
    <property type="molecule type" value="Genomic_DNA"/>
</dbReference>
<evidence type="ECO:0000256" key="3">
    <source>
        <dbReference type="ARBA" id="ARBA00022643"/>
    </source>
</evidence>
<dbReference type="CDD" id="cd02135">
    <property type="entry name" value="YdjA-like"/>
    <property type="match status" value="1"/>
</dbReference>
<dbReference type="Proteomes" id="UP000037269">
    <property type="component" value="Unassembled WGS sequence"/>
</dbReference>
<evidence type="ECO:0000256" key="5">
    <source>
        <dbReference type="ARBA" id="ARBA00023002"/>
    </source>
</evidence>
<evidence type="ECO:0000313" key="11">
    <source>
        <dbReference type="EMBL" id="SDI26027.1"/>
    </source>
</evidence>
<dbReference type="InterPro" id="IPR029479">
    <property type="entry name" value="Nitroreductase"/>
</dbReference>
<dbReference type="InterPro" id="IPR000415">
    <property type="entry name" value="Nitroreductase-like"/>
</dbReference>
<gene>
    <name evidence="10" type="ORF">AF333_13160</name>
    <name evidence="11" type="ORF">SAMN04487909_102310</name>
</gene>